<reference evidence="2 3" key="1">
    <citation type="submission" date="2016-10" db="EMBL/GenBank/DDBJ databases">
        <authorList>
            <person name="Varghese N."/>
            <person name="Submissions S."/>
        </authorList>
    </citation>
    <scope>NUCLEOTIDE SEQUENCE [LARGE SCALE GENOMIC DNA]</scope>
    <source>
        <strain evidence="2 3">DSM 18839</strain>
    </source>
</reference>
<dbReference type="EMBL" id="FNBW01000004">
    <property type="protein sequence ID" value="SDF57784.1"/>
    <property type="molecule type" value="Genomic_DNA"/>
</dbReference>
<evidence type="ECO:0000259" key="1">
    <source>
        <dbReference type="Pfam" id="PF01370"/>
    </source>
</evidence>
<dbReference type="InterPro" id="IPR036291">
    <property type="entry name" value="NAD(P)-bd_dom_sf"/>
</dbReference>
<dbReference type="RefSeq" id="WP_093149621.1">
    <property type="nucleotide sequence ID" value="NZ_FNBW01000004.1"/>
</dbReference>
<protein>
    <submittedName>
        <fullName evidence="2">Nucleoside-diphosphate-sugar epimerase</fullName>
    </submittedName>
</protein>
<dbReference type="InterPro" id="IPR001509">
    <property type="entry name" value="Epimerase_deHydtase"/>
</dbReference>
<proteinExistence type="predicted"/>
<dbReference type="CDD" id="cd08946">
    <property type="entry name" value="SDR_e"/>
    <property type="match status" value="1"/>
</dbReference>
<keyword evidence="3" id="KW-1185">Reference proteome</keyword>
<dbReference type="Proteomes" id="UP000198615">
    <property type="component" value="Unassembled WGS sequence"/>
</dbReference>
<comment type="caution">
    <text evidence="2">The sequence shown here is derived from an EMBL/GenBank/DDBJ whole genome shotgun (WGS) entry which is preliminary data.</text>
</comment>
<gene>
    <name evidence="2" type="ORF">SAMN05660686_01732</name>
</gene>
<dbReference type="Gene3D" id="3.40.50.720">
    <property type="entry name" value="NAD(P)-binding Rossmann-like Domain"/>
    <property type="match status" value="1"/>
</dbReference>
<dbReference type="PANTHER" id="PTHR43245">
    <property type="entry name" value="BIFUNCTIONAL POLYMYXIN RESISTANCE PROTEIN ARNA"/>
    <property type="match status" value="1"/>
</dbReference>
<feature type="domain" description="NAD-dependent epimerase/dehydratase" evidence="1">
    <location>
        <begin position="17"/>
        <end position="216"/>
    </location>
</feature>
<evidence type="ECO:0000313" key="3">
    <source>
        <dbReference type="Proteomes" id="UP000198615"/>
    </source>
</evidence>
<accession>A0A8G2BGM5</accession>
<dbReference type="InterPro" id="IPR050177">
    <property type="entry name" value="Lipid_A_modif_metabolic_enz"/>
</dbReference>
<sequence>MLDHRLAKPALPPCTVVLGAGFLGGAAADAIEAAGGRVERIGRAQVDLLADGAFDVLAEQLRPDDVLVVASAEAPCKDGRMLARNIAMMNTVVAALKRQPVAHVIYVSSDAVYRDKAEPLTETDCAEPGSLQGVMHLARERMLLDESGLPVGILRPTLVYGAKDPHNGYGPNRFRRLALDGKDITLVGDGEERRDHILVEDVGELIRRMVMHRSAGVLNAATGEVHSFREVAEMIAARVRMRIMIKGTERVGGMPHNGYRSFNPSATFYAFPDFRYTPLAEGLAKVHRHVTGG</sequence>
<dbReference type="OrthoDB" id="9801785at2"/>
<name>A0A8G2BGM5_9PROT</name>
<dbReference type="SUPFAM" id="SSF51735">
    <property type="entry name" value="NAD(P)-binding Rossmann-fold domains"/>
    <property type="match status" value="1"/>
</dbReference>
<dbReference type="AlphaFoldDB" id="A0A8G2BGM5"/>
<dbReference type="Pfam" id="PF01370">
    <property type="entry name" value="Epimerase"/>
    <property type="match status" value="1"/>
</dbReference>
<dbReference type="PANTHER" id="PTHR43245:SF53">
    <property type="entry name" value="EPIMERASE-RELATED"/>
    <property type="match status" value="1"/>
</dbReference>
<organism evidence="2 3">
    <name type="scientific">Thalassobaculum litoreum DSM 18839</name>
    <dbReference type="NCBI Taxonomy" id="1123362"/>
    <lineage>
        <taxon>Bacteria</taxon>
        <taxon>Pseudomonadati</taxon>
        <taxon>Pseudomonadota</taxon>
        <taxon>Alphaproteobacteria</taxon>
        <taxon>Rhodospirillales</taxon>
        <taxon>Thalassobaculaceae</taxon>
        <taxon>Thalassobaculum</taxon>
    </lineage>
</organism>
<evidence type="ECO:0000313" key="2">
    <source>
        <dbReference type="EMBL" id="SDF57784.1"/>
    </source>
</evidence>